<protein>
    <submittedName>
        <fullName evidence="2">Uncharacterized protein</fullName>
    </submittedName>
</protein>
<reference evidence="2" key="1">
    <citation type="submission" date="2021-03" db="UniProtKB">
        <authorList>
            <consortium name="EnsemblPlants"/>
        </authorList>
    </citation>
    <scope>IDENTIFICATION</scope>
</reference>
<dbReference type="Gramene" id="evm.model.10.810">
    <property type="protein sequence ID" value="cds.evm.model.10.810"/>
    <property type="gene ID" value="evm.TU.10.810"/>
</dbReference>
<keyword evidence="3" id="KW-1185">Reference proteome</keyword>
<sequence length="79" mass="8882">MAKSVKIVGKGKSKGKKIGPSSSDRVIKTRSIDVVLGIQELEIEETEDPMEQYVEKIFSPEESEALIIRQSEIRQDFSD</sequence>
<dbReference type="Proteomes" id="UP000596661">
    <property type="component" value="Unassembled WGS sequence"/>
</dbReference>
<proteinExistence type="predicted"/>
<organism evidence="2 3">
    <name type="scientific">Cannabis sativa</name>
    <name type="common">Hemp</name>
    <name type="synonym">Marijuana</name>
    <dbReference type="NCBI Taxonomy" id="3483"/>
    <lineage>
        <taxon>Eukaryota</taxon>
        <taxon>Viridiplantae</taxon>
        <taxon>Streptophyta</taxon>
        <taxon>Embryophyta</taxon>
        <taxon>Tracheophyta</taxon>
        <taxon>Spermatophyta</taxon>
        <taxon>Magnoliopsida</taxon>
        <taxon>eudicotyledons</taxon>
        <taxon>Gunneridae</taxon>
        <taxon>Pentapetalae</taxon>
        <taxon>rosids</taxon>
        <taxon>fabids</taxon>
        <taxon>Rosales</taxon>
        <taxon>Cannabaceae</taxon>
        <taxon>Cannabis</taxon>
    </lineage>
</organism>
<dbReference type="EMBL" id="UZAU01000811">
    <property type="status" value="NOT_ANNOTATED_CDS"/>
    <property type="molecule type" value="Genomic_DNA"/>
</dbReference>
<dbReference type="EnsemblPlants" id="evm.model.10.810">
    <property type="protein sequence ID" value="cds.evm.model.10.810"/>
    <property type="gene ID" value="evm.TU.10.810"/>
</dbReference>
<dbReference type="AlphaFoldDB" id="A0A803QQH0"/>
<evidence type="ECO:0000256" key="1">
    <source>
        <dbReference type="SAM" id="MobiDB-lite"/>
    </source>
</evidence>
<evidence type="ECO:0000313" key="3">
    <source>
        <dbReference type="Proteomes" id="UP000596661"/>
    </source>
</evidence>
<accession>A0A803QQH0</accession>
<feature type="region of interest" description="Disordered" evidence="1">
    <location>
        <begin position="1"/>
        <end position="23"/>
    </location>
</feature>
<evidence type="ECO:0000313" key="2">
    <source>
        <dbReference type="EnsemblPlants" id="cds.evm.model.10.810"/>
    </source>
</evidence>
<name>A0A803QQH0_CANSA</name>